<dbReference type="AlphaFoldDB" id="A0A6C0E089"/>
<reference evidence="1" key="1">
    <citation type="journal article" date="2020" name="Nature">
        <title>Giant virus diversity and host interactions through global metagenomics.</title>
        <authorList>
            <person name="Schulz F."/>
            <person name="Roux S."/>
            <person name="Paez-Espino D."/>
            <person name="Jungbluth S."/>
            <person name="Walsh D.A."/>
            <person name="Denef V.J."/>
            <person name="McMahon K.D."/>
            <person name="Konstantinidis K.T."/>
            <person name="Eloe-Fadrosh E.A."/>
            <person name="Kyrpides N.C."/>
            <person name="Woyke T."/>
        </authorList>
    </citation>
    <scope>NUCLEOTIDE SEQUENCE</scope>
    <source>
        <strain evidence="1">GVMAG-M-3300023179-111</strain>
    </source>
</reference>
<proteinExistence type="predicted"/>
<protein>
    <submittedName>
        <fullName evidence="1">Uncharacterized protein</fullName>
    </submittedName>
</protein>
<accession>A0A6C0E089</accession>
<sequence length="31" mass="3880">MEKNHIKIKKNLVQKLLKEKNITYKFILYLF</sequence>
<evidence type="ECO:0000313" key="1">
    <source>
        <dbReference type="EMBL" id="QHT22557.1"/>
    </source>
</evidence>
<dbReference type="EMBL" id="MN739712">
    <property type="protein sequence ID" value="QHT22557.1"/>
    <property type="molecule type" value="Genomic_DNA"/>
</dbReference>
<organism evidence="1">
    <name type="scientific">viral metagenome</name>
    <dbReference type="NCBI Taxonomy" id="1070528"/>
    <lineage>
        <taxon>unclassified sequences</taxon>
        <taxon>metagenomes</taxon>
        <taxon>organismal metagenomes</taxon>
    </lineage>
</organism>
<name>A0A6C0E089_9ZZZZ</name>